<dbReference type="AlphaFoldDB" id="A0AAV8VU05"/>
<organism evidence="2 3">
    <name type="scientific">Exocentrus adspersus</name>
    <dbReference type="NCBI Taxonomy" id="1586481"/>
    <lineage>
        <taxon>Eukaryota</taxon>
        <taxon>Metazoa</taxon>
        <taxon>Ecdysozoa</taxon>
        <taxon>Arthropoda</taxon>
        <taxon>Hexapoda</taxon>
        <taxon>Insecta</taxon>
        <taxon>Pterygota</taxon>
        <taxon>Neoptera</taxon>
        <taxon>Endopterygota</taxon>
        <taxon>Coleoptera</taxon>
        <taxon>Polyphaga</taxon>
        <taxon>Cucujiformia</taxon>
        <taxon>Chrysomeloidea</taxon>
        <taxon>Cerambycidae</taxon>
        <taxon>Lamiinae</taxon>
        <taxon>Acanthocinini</taxon>
        <taxon>Exocentrus</taxon>
    </lineage>
</organism>
<name>A0AAV8VU05_9CUCU</name>
<proteinExistence type="predicted"/>
<reference evidence="2 3" key="1">
    <citation type="journal article" date="2023" name="Insect Mol. Biol.">
        <title>Genome sequencing provides insights into the evolution of gene families encoding plant cell wall-degrading enzymes in longhorned beetles.</title>
        <authorList>
            <person name="Shin N.R."/>
            <person name="Okamura Y."/>
            <person name="Kirsch R."/>
            <person name="Pauchet Y."/>
        </authorList>
    </citation>
    <scope>NUCLEOTIDE SEQUENCE [LARGE SCALE GENOMIC DNA]</scope>
    <source>
        <strain evidence="2">EAD_L_NR</strain>
    </source>
</reference>
<feature type="compositionally biased region" description="Basic and acidic residues" evidence="1">
    <location>
        <begin position="44"/>
        <end position="53"/>
    </location>
</feature>
<evidence type="ECO:0000256" key="1">
    <source>
        <dbReference type="SAM" id="MobiDB-lite"/>
    </source>
</evidence>
<gene>
    <name evidence="2" type="ORF">NQ315_010795</name>
</gene>
<dbReference type="EMBL" id="JANEYG010000030">
    <property type="protein sequence ID" value="KAJ8917881.1"/>
    <property type="molecule type" value="Genomic_DNA"/>
</dbReference>
<keyword evidence="3" id="KW-1185">Reference proteome</keyword>
<sequence>MYNIKDDGFVSWMLNRIVSEVSEYVVSVSVSATLQPTTVTSGNNRRDRRDLFMKQKSTIPKSFK</sequence>
<evidence type="ECO:0000313" key="2">
    <source>
        <dbReference type="EMBL" id="KAJ8917881.1"/>
    </source>
</evidence>
<feature type="region of interest" description="Disordered" evidence="1">
    <location>
        <begin position="37"/>
        <end position="64"/>
    </location>
</feature>
<accession>A0AAV8VU05</accession>
<dbReference type="Proteomes" id="UP001159042">
    <property type="component" value="Unassembled WGS sequence"/>
</dbReference>
<feature type="compositionally biased region" description="Polar residues" evidence="1">
    <location>
        <begin position="55"/>
        <end position="64"/>
    </location>
</feature>
<protein>
    <submittedName>
        <fullName evidence="2">Uncharacterized protein</fullName>
    </submittedName>
</protein>
<evidence type="ECO:0000313" key="3">
    <source>
        <dbReference type="Proteomes" id="UP001159042"/>
    </source>
</evidence>
<comment type="caution">
    <text evidence="2">The sequence shown here is derived from an EMBL/GenBank/DDBJ whole genome shotgun (WGS) entry which is preliminary data.</text>
</comment>